<keyword evidence="4 7" id="KW-0812">Transmembrane</keyword>
<evidence type="ECO:0000256" key="7">
    <source>
        <dbReference type="SAM" id="Phobius"/>
    </source>
</evidence>
<evidence type="ECO:0000256" key="5">
    <source>
        <dbReference type="ARBA" id="ARBA00022989"/>
    </source>
</evidence>
<dbReference type="InterPro" id="IPR012809">
    <property type="entry name" value="ECF_CbiQ"/>
</dbReference>
<sequence>MGHVAPGGPQVSLIDVPRAARRADPRAACLSAAILVGGTISLTGLPALGLAAALALGLCLAAGQERARLLRRLLHLEGFMAVLLVLLPLTVPGTPLLTLGPLSLSAEGLDLAVAIMLRAAAAMLFVFALLDPHEPAELATALGRLGLPRALVRMLTLVPRYVHLFRAEFHRLDEAMRARGFAPRLSLHGFRSYGNLMGMVLVRAFERADRVEDAMRCRGWTGALPETAPAVPLAARDHALPAAALAAVVALAVLDRFA</sequence>
<dbReference type="PANTHER" id="PTHR34857:SF2">
    <property type="entry name" value="SLL0384 PROTEIN"/>
    <property type="match status" value="1"/>
</dbReference>
<reference evidence="8 9" key="1">
    <citation type="submission" date="2019-06" db="EMBL/GenBank/DDBJ databases">
        <title>Genome sequence of Rhodobacteraceae bacterium D4M1.</title>
        <authorList>
            <person name="Cao J."/>
        </authorList>
    </citation>
    <scope>NUCLEOTIDE SEQUENCE [LARGE SCALE GENOMIC DNA]</scope>
    <source>
        <strain evidence="8 9">D4M1</strain>
        <plasmid evidence="9">pd4m1a</plasmid>
    </source>
</reference>
<gene>
    <name evidence="8" type="primary">cbiQ</name>
    <name evidence="8" type="ORF">FDP22_18900</name>
</gene>
<dbReference type="GO" id="GO:0006824">
    <property type="term" value="P:cobalt ion transport"/>
    <property type="evidence" value="ECO:0007669"/>
    <property type="project" value="InterPro"/>
</dbReference>
<evidence type="ECO:0000256" key="1">
    <source>
        <dbReference type="ARBA" id="ARBA00004651"/>
    </source>
</evidence>
<organism evidence="8 9">
    <name type="scientific">Paroceanicella profunda</name>
    <dbReference type="NCBI Taxonomy" id="2579971"/>
    <lineage>
        <taxon>Bacteria</taxon>
        <taxon>Pseudomonadati</taxon>
        <taxon>Pseudomonadota</taxon>
        <taxon>Alphaproteobacteria</taxon>
        <taxon>Rhodobacterales</taxon>
        <taxon>Paracoccaceae</taxon>
        <taxon>Paroceanicella</taxon>
    </lineage>
</organism>
<feature type="transmembrane region" description="Helical" evidence="7">
    <location>
        <begin position="32"/>
        <end position="61"/>
    </location>
</feature>
<dbReference type="OrthoDB" id="4533at2"/>
<proteinExistence type="inferred from homology"/>
<geneLocation type="plasmid" evidence="9">
    <name>pd4m1a</name>
</geneLocation>
<name>A0A5B8FZQ4_9RHOB</name>
<dbReference type="EMBL" id="CP040819">
    <property type="protein sequence ID" value="QDL93945.1"/>
    <property type="molecule type" value="Genomic_DNA"/>
</dbReference>
<feature type="transmembrane region" description="Helical" evidence="7">
    <location>
        <begin position="111"/>
        <end position="130"/>
    </location>
</feature>
<comment type="subcellular location">
    <subcellularLocation>
        <location evidence="1">Cell membrane</location>
        <topology evidence="1">Multi-pass membrane protein</topology>
    </subcellularLocation>
</comment>
<evidence type="ECO:0000256" key="3">
    <source>
        <dbReference type="ARBA" id="ARBA00022475"/>
    </source>
</evidence>
<dbReference type="AlphaFoldDB" id="A0A5B8FZQ4"/>
<keyword evidence="8" id="KW-0614">Plasmid</keyword>
<evidence type="ECO:0000313" key="9">
    <source>
        <dbReference type="Proteomes" id="UP000305888"/>
    </source>
</evidence>
<keyword evidence="5 7" id="KW-1133">Transmembrane helix</keyword>
<accession>A0A5B8FZQ4</accession>
<keyword evidence="6 7" id="KW-0472">Membrane</keyword>
<dbReference type="PANTHER" id="PTHR34857">
    <property type="entry name" value="SLL0384 PROTEIN"/>
    <property type="match status" value="1"/>
</dbReference>
<evidence type="ECO:0000313" key="8">
    <source>
        <dbReference type="EMBL" id="QDL93945.1"/>
    </source>
</evidence>
<dbReference type="GO" id="GO:0043190">
    <property type="term" value="C:ATP-binding cassette (ABC) transporter complex"/>
    <property type="evidence" value="ECO:0007669"/>
    <property type="project" value="InterPro"/>
</dbReference>
<keyword evidence="9" id="KW-1185">Reference proteome</keyword>
<dbReference type="CDD" id="cd16914">
    <property type="entry name" value="EcfT"/>
    <property type="match status" value="1"/>
</dbReference>
<keyword evidence="3" id="KW-1003">Cell membrane</keyword>
<dbReference type="NCBIfam" id="TIGR02454">
    <property type="entry name" value="ECF_T_CbiQ"/>
    <property type="match status" value="1"/>
</dbReference>
<dbReference type="InterPro" id="IPR003339">
    <property type="entry name" value="ABC/ECF_trnsptr_transmembrane"/>
</dbReference>
<comment type="similarity">
    <text evidence="2">Belongs to the CbiQ family.</text>
</comment>
<feature type="transmembrane region" description="Helical" evidence="7">
    <location>
        <begin position="73"/>
        <end position="91"/>
    </location>
</feature>
<evidence type="ECO:0000256" key="6">
    <source>
        <dbReference type="ARBA" id="ARBA00023136"/>
    </source>
</evidence>
<dbReference type="Pfam" id="PF02361">
    <property type="entry name" value="CbiQ"/>
    <property type="match status" value="1"/>
</dbReference>
<dbReference type="Proteomes" id="UP000305888">
    <property type="component" value="Plasmid pD4M1A"/>
</dbReference>
<dbReference type="KEGG" id="ppru:FDP22_18900"/>
<evidence type="ECO:0000256" key="2">
    <source>
        <dbReference type="ARBA" id="ARBA00008564"/>
    </source>
</evidence>
<evidence type="ECO:0000256" key="4">
    <source>
        <dbReference type="ARBA" id="ARBA00022692"/>
    </source>
</evidence>
<protein>
    <submittedName>
        <fullName evidence="8">Cobalt ECF transporter T component CbiQ</fullName>
    </submittedName>
</protein>
<dbReference type="InterPro" id="IPR051611">
    <property type="entry name" value="ECF_transporter_component"/>
</dbReference>